<reference evidence="2" key="2">
    <citation type="submission" date="2020-07" db="EMBL/GenBank/DDBJ databases">
        <authorList>
            <person name="Vera ALvarez R."/>
            <person name="Arias-Moreno D.M."/>
            <person name="Jimenez-Jacinto V."/>
            <person name="Jimenez-Bremont J.F."/>
            <person name="Swaminathan K."/>
            <person name="Moose S.P."/>
            <person name="Guerrero-Gonzalez M.L."/>
            <person name="Marino-Ramirez L."/>
            <person name="Landsman D."/>
            <person name="Rodriguez-Kessler M."/>
            <person name="Delgado-Sanchez P."/>
        </authorList>
    </citation>
    <scope>NUCLEOTIDE SEQUENCE</scope>
    <source>
        <tissue evidence="2">Cladode</tissue>
    </source>
</reference>
<evidence type="ECO:0000256" key="1">
    <source>
        <dbReference type="SAM" id="MobiDB-lite"/>
    </source>
</evidence>
<sequence length="128" mass="14249">MSPVHPLRGNPTLNTSPTATENVIATAANTTAGLSHPLRSRRLLLPAQNPLHLHRHHHPSQNQACSQGSASQMRSRARRGRFRMSLSPKPSLLARTTRVEVQAQALVIATTINHHRPLPWMQMGIMRR</sequence>
<evidence type="ECO:0000313" key="2">
    <source>
        <dbReference type="EMBL" id="MBA4656264.1"/>
    </source>
</evidence>
<proteinExistence type="predicted"/>
<feature type="region of interest" description="Disordered" evidence="1">
    <location>
        <begin position="54"/>
        <end position="80"/>
    </location>
</feature>
<reference evidence="2" key="1">
    <citation type="journal article" date="2013" name="J. Plant Res.">
        <title>Effect of fungi and light on seed germination of three Opuntia species from semiarid lands of central Mexico.</title>
        <authorList>
            <person name="Delgado-Sanchez P."/>
            <person name="Jimenez-Bremont J.F."/>
            <person name="Guerrero-Gonzalez Mde L."/>
            <person name="Flores J."/>
        </authorList>
    </citation>
    <scope>NUCLEOTIDE SEQUENCE</scope>
    <source>
        <tissue evidence="2">Cladode</tissue>
    </source>
</reference>
<name>A0A7C9E995_OPUST</name>
<dbReference type="AlphaFoldDB" id="A0A7C9E995"/>
<accession>A0A7C9E995</accession>
<dbReference type="EMBL" id="GISG01191120">
    <property type="protein sequence ID" value="MBA4656264.1"/>
    <property type="molecule type" value="Transcribed_RNA"/>
</dbReference>
<protein>
    <submittedName>
        <fullName evidence="2">Uncharacterized protein</fullName>
    </submittedName>
</protein>
<organism evidence="2">
    <name type="scientific">Opuntia streptacantha</name>
    <name type="common">Prickly pear cactus</name>
    <name type="synonym">Opuntia cardona</name>
    <dbReference type="NCBI Taxonomy" id="393608"/>
    <lineage>
        <taxon>Eukaryota</taxon>
        <taxon>Viridiplantae</taxon>
        <taxon>Streptophyta</taxon>
        <taxon>Embryophyta</taxon>
        <taxon>Tracheophyta</taxon>
        <taxon>Spermatophyta</taxon>
        <taxon>Magnoliopsida</taxon>
        <taxon>eudicotyledons</taxon>
        <taxon>Gunneridae</taxon>
        <taxon>Pentapetalae</taxon>
        <taxon>Caryophyllales</taxon>
        <taxon>Cactineae</taxon>
        <taxon>Cactaceae</taxon>
        <taxon>Opuntioideae</taxon>
        <taxon>Opuntia</taxon>
    </lineage>
</organism>